<evidence type="ECO:0000259" key="9">
    <source>
        <dbReference type="Pfam" id="PF00924"/>
    </source>
</evidence>
<dbReference type="OrthoDB" id="31543at2157"/>
<reference evidence="12 13" key="1">
    <citation type="journal article" date="2011" name="J. Bacteriol.">
        <title>Genome sequence of Halorhabdus tiamatea, the first archaeon isolated from a deep-sea anoxic brine lake.</title>
        <authorList>
            <person name="Antunes A."/>
            <person name="Alam I."/>
            <person name="Bajic V.B."/>
            <person name="Stingl U."/>
        </authorList>
    </citation>
    <scope>NUCLEOTIDE SEQUENCE [LARGE SCALE GENOMIC DNA]</scope>
    <source>
        <strain evidence="12 13">SARL4B</strain>
    </source>
</reference>
<feature type="transmembrane region" description="Helical" evidence="8">
    <location>
        <begin position="163"/>
        <end position="186"/>
    </location>
</feature>
<dbReference type="HOGENOM" id="CLU_037945_0_3_2"/>
<dbReference type="Gene3D" id="3.30.70.100">
    <property type="match status" value="1"/>
</dbReference>
<feature type="domain" description="Mechanosensitive ion channel MscS C-terminal" evidence="10">
    <location>
        <begin position="282"/>
        <end position="366"/>
    </location>
</feature>
<dbReference type="GO" id="GO:0005886">
    <property type="term" value="C:plasma membrane"/>
    <property type="evidence" value="ECO:0007669"/>
    <property type="project" value="UniProtKB-SubCell"/>
</dbReference>
<dbReference type="SUPFAM" id="SSF50182">
    <property type="entry name" value="Sm-like ribonucleoproteins"/>
    <property type="match status" value="1"/>
</dbReference>
<dbReference type="Pfam" id="PF00924">
    <property type="entry name" value="MS_channel_2nd"/>
    <property type="match status" value="1"/>
</dbReference>
<dbReference type="InterPro" id="IPR045275">
    <property type="entry name" value="MscS_archaea/bacteria_type"/>
</dbReference>
<dbReference type="SUPFAM" id="SSF82861">
    <property type="entry name" value="Mechanosensitive channel protein MscS (YggB), transmembrane region"/>
    <property type="match status" value="1"/>
</dbReference>
<evidence type="ECO:0000313" key="13">
    <source>
        <dbReference type="Proteomes" id="UP000003861"/>
    </source>
</evidence>
<dbReference type="SUPFAM" id="SSF82689">
    <property type="entry name" value="Mechanosensitive channel protein MscS (YggB), C-terminal domain"/>
    <property type="match status" value="1"/>
</dbReference>
<dbReference type="KEGG" id="hti:HTIA_0016"/>
<feature type="transmembrane region" description="Helical" evidence="8">
    <location>
        <begin position="117"/>
        <end position="139"/>
    </location>
</feature>
<dbReference type="EMBL" id="AFNT02000039">
    <property type="protein sequence ID" value="ERJ05261.1"/>
    <property type="molecule type" value="Genomic_DNA"/>
</dbReference>
<feature type="transmembrane region" description="Helical" evidence="8">
    <location>
        <begin position="25"/>
        <end position="47"/>
    </location>
</feature>
<evidence type="ECO:0000256" key="4">
    <source>
        <dbReference type="ARBA" id="ARBA00022692"/>
    </source>
</evidence>
<dbReference type="Proteomes" id="UP000003861">
    <property type="component" value="Unassembled WGS sequence"/>
</dbReference>
<dbReference type="STRING" id="1033806.HTIA_0016"/>
<evidence type="ECO:0000313" key="14">
    <source>
        <dbReference type="Proteomes" id="UP000015381"/>
    </source>
</evidence>
<dbReference type="eggNOG" id="arCOG01568">
    <property type="taxonomic scope" value="Archaea"/>
</dbReference>
<sequence>MVAIASAFSQMQGFFSGLSTVEWRLAVSVAVAVGALVVSTVLVPFAARQFRRGVRTHILPGPLGTGVDVVDESLPTTVGWVAVRLLQLSIVALAVLALLTIWDLLGVVESIVDSSGLSRWVVIQLFLTFALAGVVYVVADQYKRVIVRIGTQATWMTDHQLEIVVRIGQIVILLFGGLIGMGLWGINPQGLLVGAGFLGIVVGLAARQTLGALIAGIVLMFSRPFEIGDWVQIGEEEGIVTDIAIMNTRLENFDGEVVYLPNDRVNERAIVNRSRRGSLRLRVDVGIDYDSEPEHAKTVALTAIKEIDVVADGPPPQIVPKSFGDSAVVLEMRFWIDHPTPPRKWNAVERVVTAVKTAFEREGIKIPYPQRELSGRAETDGFRVHESGGVDDAGTQN</sequence>
<accession>F7PI86</accession>
<dbReference type="InterPro" id="IPR010920">
    <property type="entry name" value="LSM_dom_sf"/>
</dbReference>
<keyword evidence="6 8" id="KW-0472">Membrane</keyword>
<name>F7PI86_9EURY</name>
<feature type="transmembrane region" description="Helical" evidence="8">
    <location>
        <begin position="85"/>
        <end position="105"/>
    </location>
</feature>
<evidence type="ECO:0000313" key="12">
    <source>
        <dbReference type="EMBL" id="ERJ05261.1"/>
    </source>
</evidence>
<gene>
    <name evidence="12" type="ORF">HLRTI_002773</name>
    <name evidence="11" type="ORF">HTIA_0016</name>
</gene>
<feature type="domain" description="Mechanosensitive ion channel MscS" evidence="9">
    <location>
        <begin position="211"/>
        <end position="275"/>
    </location>
</feature>
<dbReference type="GO" id="GO:0008381">
    <property type="term" value="F:mechanosensitive monoatomic ion channel activity"/>
    <property type="evidence" value="ECO:0007669"/>
    <property type="project" value="InterPro"/>
</dbReference>
<dbReference type="Gene3D" id="2.30.30.60">
    <property type="match status" value="1"/>
</dbReference>
<dbReference type="RefSeq" id="WP_008525288.1">
    <property type="nucleotide sequence ID" value="NC_021921.1"/>
</dbReference>
<evidence type="ECO:0000313" key="11">
    <source>
        <dbReference type="EMBL" id="CCQ32168.1"/>
    </source>
</evidence>
<dbReference type="InterPro" id="IPR011014">
    <property type="entry name" value="MscS_channel_TM-2"/>
</dbReference>
<evidence type="ECO:0000256" key="3">
    <source>
        <dbReference type="ARBA" id="ARBA00022475"/>
    </source>
</evidence>
<dbReference type="InterPro" id="IPR011066">
    <property type="entry name" value="MscS_channel_C_sf"/>
</dbReference>
<dbReference type="InterPro" id="IPR023408">
    <property type="entry name" value="MscS_beta-dom_sf"/>
</dbReference>
<protein>
    <submittedName>
        <fullName evidence="12">MscS Mechanosensitive ion channel protein</fullName>
    </submittedName>
    <submittedName>
        <fullName evidence="11">Potassium efflux system KefA protein / small-conductance mechanosensitive channel MscS</fullName>
    </submittedName>
</protein>
<dbReference type="Gene3D" id="1.10.287.1260">
    <property type="match status" value="1"/>
</dbReference>
<dbReference type="InterPro" id="IPR049278">
    <property type="entry name" value="MS_channel_C"/>
</dbReference>
<dbReference type="InterPro" id="IPR006685">
    <property type="entry name" value="MscS_channel_2nd"/>
</dbReference>
<proteinExistence type="inferred from homology"/>
<dbReference type="Proteomes" id="UP000015381">
    <property type="component" value="Chromosome I"/>
</dbReference>
<keyword evidence="14" id="KW-1185">Reference proteome</keyword>
<dbReference type="PANTHER" id="PTHR30221:SF20">
    <property type="entry name" value="SMALL-CONDUCTANCE MECHANOSENSITIVE CHANNEL"/>
    <property type="match status" value="1"/>
</dbReference>
<dbReference type="Pfam" id="PF21082">
    <property type="entry name" value="MS_channel_3rd"/>
    <property type="match status" value="1"/>
</dbReference>
<keyword evidence="5 8" id="KW-1133">Transmembrane helix</keyword>
<comment type="subcellular location">
    <subcellularLocation>
        <location evidence="1">Cell membrane</location>
        <topology evidence="1">Multi-pass membrane protein</topology>
    </subcellularLocation>
</comment>
<evidence type="ECO:0000256" key="2">
    <source>
        <dbReference type="ARBA" id="ARBA00008017"/>
    </source>
</evidence>
<feature type="compositionally biased region" description="Basic and acidic residues" evidence="7">
    <location>
        <begin position="373"/>
        <end position="388"/>
    </location>
</feature>
<dbReference type="GeneID" id="23798646"/>
<keyword evidence="3" id="KW-1003">Cell membrane</keyword>
<comment type="similarity">
    <text evidence="2">Belongs to the MscS (TC 1.A.23) family.</text>
</comment>
<feature type="region of interest" description="Disordered" evidence="7">
    <location>
        <begin position="370"/>
        <end position="397"/>
    </location>
</feature>
<dbReference type="EMBL" id="HF571520">
    <property type="protein sequence ID" value="CCQ32168.1"/>
    <property type="molecule type" value="Genomic_DNA"/>
</dbReference>
<evidence type="ECO:0000256" key="1">
    <source>
        <dbReference type="ARBA" id="ARBA00004651"/>
    </source>
</evidence>
<reference evidence="12 13" key="2">
    <citation type="journal article" date="2013" name="PLoS ONE">
        <title>INDIGO - INtegrated Data Warehouse of MIcrobial GenOmes with Examples from the Red Sea Extremophiles.</title>
        <authorList>
            <person name="Alam I."/>
            <person name="Antunes A."/>
            <person name="Kamau A.A."/>
            <person name="Ba Alawi W."/>
            <person name="Kalkatawi M."/>
            <person name="Stingl U."/>
            <person name="Bajic V.B."/>
        </authorList>
    </citation>
    <scope>NUCLEOTIDE SEQUENCE [LARGE SCALE GENOMIC DNA]</scope>
    <source>
        <strain evidence="12 13">SARL4B</strain>
    </source>
</reference>
<organism evidence="12 13">
    <name type="scientific">Halorhabdus tiamatea SARL4B</name>
    <dbReference type="NCBI Taxonomy" id="1033806"/>
    <lineage>
        <taxon>Archaea</taxon>
        <taxon>Methanobacteriati</taxon>
        <taxon>Methanobacteriota</taxon>
        <taxon>Stenosarchaea group</taxon>
        <taxon>Halobacteria</taxon>
        <taxon>Halobacteriales</taxon>
        <taxon>Haloarculaceae</taxon>
        <taxon>Halorhabdus</taxon>
    </lineage>
</organism>
<dbReference type="PANTHER" id="PTHR30221">
    <property type="entry name" value="SMALL-CONDUCTANCE MECHANOSENSITIVE CHANNEL"/>
    <property type="match status" value="1"/>
</dbReference>
<dbReference type="PATRIC" id="fig|1033806.12.peg.16"/>
<feature type="transmembrane region" description="Helical" evidence="8">
    <location>
        <begin position="192"/>
        <end position="221"/>
    </location>
</feature>
<evidence type="ECO:0000256" key="5">
    <source>
        <dbReference type="ARBA" id="ARBA00022989"/>
    </source>
</evidence>
<keyword evidence="4 8" id="KW-0812">Transmembrane</keyword>
<evidence type="ECO:0000256" key="7">
    <source>
        <dbReference type="SAM" id="MobiDB-lite"/>
    </source>
</evidence>
<evidence type="ECO:0000259" key="10">
    <source>
        <dbReference type="Pfam" id="PF21082"/>
    </source>
</evidence>
<dbReference type="AlphaFoldDB" id="F7PI86"/>
<evidence type="ECO:0000256" key="6">
    <source>
        <dbReference type="ARBA" id="ARBA00023136"/>
    </source>
</evidence>
<reference evidence="11 14" key="3">
    <citation type="journal article" date="2014" name="Environ. Microbiol.">
        <title>Halorhabdus tiamatea: proteogenomics and glycosidase activity measurements identify the first cultivated euryarchaeon from a deep-sea anoxic brine lake as potential polysaccharide degrader.</title>
        <authorList>
            <person name="Werner J."/>
            <person name="Ferrer M."/>
            <person name="Michel G."/>
            <person name="Mann A.J."/>
            <person name="Huang S."/>
            <person name="Juarez S."/>
            <person name="Ciordia S."/>
            <person name="Albar J.P."/>
            <person name="Alcaide M."/>
            <person name="La Cono V."/>
            <person name="Yakimov M.M."/>
            <person name="Antunes A."/>
            <person name="Taborda M."/>
            <person name="Da Costa M.S."/>
            <person name="Amann R.I."/>
            <person name="Gloeckner F.O."/>
            <person name="Golyshina O.V."/>
            <person name="Golyshin P.N."/>
            <person name="Teeling H."/>
        </authorList>
    </citation>
    <scope>NUCLEOTIDE SEQUENCE [LARGE SCALE GENOMIC DNA]</scope>
    <source>
        <strain evidence="14">SARL4B</strain>
        <strain evidence="11">Type strain: SARL4B</strain>
    </source>
</reference>
<evidence type="ECO:0000256" key="8">
    <source>
        <dbReference type="SAM" id="Phobius"/>
    </source>
</evidence>